<keyword evidence="3" id="KW-0012">Acyltransferase</keyword>
<feature type="transmembrane region" description="Helical" evidence="1">
    <location>
        <begin position="303"/>
        <end position="322"/>
    </location>
</feature>
<dbReference type="Pfam" id="PF07786">
    <property type="entry name" value="HGSNAT_cat"/>
    <property type="match status" value="1"/>
</dbReference>
<feature type="transmembrane region" description="Helical" evidence="1">
    <location>
        <begin position="231"/>
        <end position="252"/>
    </location>
</feature>
<feature type="transmembrane region" description="Helical" evidence="1">
    <location>
        <begin position="12"/>
        <end position="35"/>
    </location>
</feature>
<accession>A0A1I1DMA5</accession>
<keyword evidence="1" id="KW-0812">Transmembrane</keyword>
<feature type="transmembrane region" description="Helical" evidence="1">
    <location>
        <begin position="41"/>
        <end position="65"/>
    </location>
</feature>
<dbReference type="PANTHER" id="PTHR31061">
    <property type="entry name" value="LD22376P"/>
    <property type="match status" value="1"/>
</dbReference>
<feature type="transmembrane region" description="Helical" evidence="1">
    <location>
        <begin position="342"/>
        <end position="363"/>
    </location>
</feature>
<keyword evidence="1" id="KW-0472">Membrane</keyword>
<keyword evidence="1" id="KW-1133">Transmembrane helix</keyword>
<feature type="domain" description="Heparan-alpha-glucosaminide N-acetyltransferase catalytic" evidence="2">
    <location>
        <begin position="6"/>
        <end position="158"/>
    </location>
</feature>
<evidence type="ECO:0000256" key="1">
    <source>
        <dbReference type="SAM" id="Phobius"/>
    </source>
</evidence>
<feature type="transmembrane region" description="Helical" evidence="1">
    <location>
        <begin position="117"/>
        <end position="137"/>
    </location>
</feature>
<feature type="transmembrane region" description="Helical" evidence="1">
    <location>
        <begin position="201"/>
        <end position="219"/>
    </location>
</feature>
<dbReference type="Proteomes" id="UP000199438">
    <property type="component" value="Unassembled WGS sequence"/>
</dbReference>
<feature type="transmembrane region" description="Helical" evidence="1">
    <location>
        <begin position="144"/>
        <end position="163"/>
    </location>
</feature>
<proteinExistence type="predicted"/>
<dbReference type="EMBL" id="FOKV01000001">
    <property type="protein sequence ID" value="SFB75987.1"/>
    <property type="molecule type" value="Genomic_DNA"/>
</dbReference>
<organism evidence="3 4">
    <name type="scientific">Zunongwangia mangrovi</name>
    <dbReference type="NCBI Taxonomy" id="1334022"/>
    <lineage>
        <taxon>Bacteria</taxon>
        <taxon>Pseudomonadati</taxon>
        <taxon>Bacteroidota</taxon>
        <taxon>Flavobacteriia</taxon>
        <taxon>Flavobacteriales</taxon>
        <taxon>Flavobacteriaceae</taxon>
        <taxon>Zunongwangia</taxon>
    </lineage>
</organism>
<protein>
    <submittedName>
        <fullName evidence="3">Predicted acyltransferase</fullName>
    </submittedName>
</protein>
<reference evidence="4" key="1">
    <citation type="submission" date="2016-10" db="EMBL/GenBank/DDBJ databases">
        <authorList>
            <person name="Varghese N."/>
            <person name="Submissions S."/>
        </authorList>
    </citation>
    <scope>NUCLEOTIDE SEQUENCE [LARGE SCALE GENOMIC DNA]</scope>
    <source>
        <strain evidence="4">DSM 24499</strain>
    </source>
</reference>
<dbReference type="AlphaFoldDB" id="A0A1I1DMA5"/>
<evidence type="ECO:0000313" key="4">
    <source>
        <dbReference type="Proteomes" id="UP000199438"/>
    </source>
</evidence>
<dbReference type="InterPro" id="IPR012429">
    <property type="entry name" value="HGSNAT_cat"/>
</dbReference>
<dbReference type="RefSeq" id="WP_092539785.1">
    <property type="nucleotide sequence ID" value="NZ_FOKV01000001.1"/>
</dbReference>
<dbReference type="STRING" id="1334022.SAMN04487907_101481"/>
<gene>
    <name evidence="3" type="ORF">SAMN04487907_101481</name>
</gene>
<dbReference type="PANTHER" id="PTHR31061:SF24">
    <property type="entry name" value="LD22376P"/>
    <property type="match status" value="1"/>
</dbReference>
<evidence type="ECO:0000313" key="3">
    <source>
        <dbReference type="EMBL" id="SFB75987.1"/>
    </source>
</evidence>
<feature type="transmembrane region" description="Helical" evidence="1">
    <location>
        <begin position="86"/>
        <end position="102"/>
    </location>
</feature>
<name>A0A1I1DMA5_9FLAO</name>
<sequence length="372" mass="42408">MASPSRYLSLDILRGMTVALMILVNNPGSWATIYAPFKHAAWHGFTLTDLVFPTFLFVVGNAMSFSFKKINTWSNTKFFTKTFKRAALIFLIGLGLTYYPFVRRVEGEFILKNILDIRIMGVLQRIAICYLLASIAIRFLKKKWLVVISIFILLFYWFLLLFYGGSDPYSLEANAALKFDQLIFNEENVYHGYGIPFDPEGLLSCLPAVVNVIFGYLAGAFIQQSANKKKLVVQFILGGLAMIALALAWDLYLPINKPIWTSTYVILSTGWDLIILSALIAILEIANFKSWSRFFEPFGKNPLFIFVLSGVVVLTMGLIFIGDTSLKGWIYQNLFLSWLSPYNASFLYALLFLVFMWLIAYILDKKKIYIKV</sequence>
<dbReference type="OrthoDB" id="9788724at2"/>
<evidence type="ECO:0000259" key="2">
    <source>
        <dbReference type="Pfam" id="PF07786"/>
    </source>
</evidence>
<dbReference type="GO" id="GO:0016746">
    <property type="term" value="F:acyltransferase activity"/>
    <property type="evidence" value="ECO:0007669"/>
    <property type="project" value="UniProtKB-KW"/>
</dbReference>
<keyword evidence="4" id="KW-1185">Reference proteome</keyword>
<keyword evidence="3" id="KW-0808">Transferase</keyword>
<feature type="transmembrane region" description="Helical" evidence="1">
    <location>
        <begin position="264"/>
        <end position="283"/>
    </location>
</feature>